<evidence type="ECO:0000256" key="8">
    <source>
        <dbReference type="ARBA" id="ARBA00022989"/>
    </source>
</evidence>
<dbReference type="EMBL" id="LT934111">
    <property type="protein sequence ID" value="VAH11204.1"/>
    <property type="molecule type" value="Genomic_DNA"/>
</dbReference>
<dbReference type="FunFam" id="3.40.50.11340:FF:000005">
    <property type="entry name" value="Galactoside 2-alpha-L-fucosyltransferase"/>
    <property type="match status" value="1"/>
</dbReference>
<keyword evidence="4" id="KW-0813">Transport</keyword>
<evidence type="ECO:0000256" key="11">
    <source>
        <dbReference type="ARBA" id="ARBA00023180"/>
    </source>
</evidence>
<evidence type="ECO:0000313" key="15">
    <source>
        <dbReference type="EMBL" id="VAH11204.1"/>
    </source>
</evidence>
<name>A0A9R0QGT1_TRITD</name>
<keyword evidence="10 14" id="KW-0472">Membrane</keyword>
<proteinExistence type="inferred from homology"/>
<feature type="transmembrane region" description="Helical" evidence="14">
    <location>
        <begin position="682"/>
        <end position="700"/>
    </location>
</feature>
<evidence type="ECO:0008006" key="17">
    <source>
        <dbReference type="Google" id="ProtNLM"/>
    </source>
</evidence>
<evidence type="ECO:0000256" key="9">
    <source>
        <dbReference type="ARBA" id="ARBA00023034"/>
    </source>
</evidence>
<evidence type="ECO:0000256" key="10">
    <source>
        <dbReference type="ARBA" id="ARBA00023136"/>
    </source>
</evidence>
<dbReference type="GO" id="GO:0005794">
    <property type="term" value="C:Golgi apparatus"/>
    <property type="evidence" value="ECO:0007669"/>
    <property type="project" value="UniProtKB-SubCell"/>
</dbReference>
<organism evidence="15 16">
    <name type="scientific">Triticum turgidum subsp. durum</name>
    <name type="common">Durum wheat</name>
    <name type="synonym">Triticum durum</name>
    <dbReference type="NCBI Taxonomy" id="4567"/>
    <lineage>
        <taxon>Eukaryota</taxon>
        <taxon>Viridiplantae</taxon>
        <taxon>Streptophyta</taxon>
        <taxon>Embryophyta</taxon>
        <taxon>Tracheophyta</taxon>
        <taxon>Spermatophyta</taxon>
        <taxon>Magnoliopsida</taxon>
        <taxon>Liliopsida</taxon>
        <taxon>Poales</taxon>
        <taxon>Poaceae</taxon>
        <taxon>BOP clade</taxon>
        <taxon>Pooideae</taxon>
        <taxon>Triticodae</taxon>
        <taxon>Triticeae</taxon>
        <taxon>Triticinae</taxon>
        <taxon>Triticum</taxon>
    </lineage>
</organism>
<dbReference type="Gene3D" id="3.40.50.11350">
    <property type="match status" value="1"/>
</dbReference>
<dbReference type="InterPro" id="IPR004813">
    <property type="entry name" value="OPT"/>
</dbReference>
<dbReference type="GO" id="GO:0009969">
    <property type="term" value="P:xyloglucan biosynthetic process"/>
    <property type="evidence" value="ECO:0007669"/>
    <property type="project" value="TreeGrafter"/>
</dbReference>
<dbReference type="Pfam" id="PF03169">
    <property type="entry name" value="OPT"/>
    <property type="match status" value="1"/>
</dbReference>
<evidence type="ECO:0000256" key="12">
    <source>
        <dbReference type="ARBA" id="ARBA00023316"/>
    </source>
</evidence>
<evidence type="ECO:0000256" key="14">
    <source>
        <dbReference type="SAM" id="Phobius"/>
    </source>
</evidence>
<feature type="compositionally biased region" description="Basic and acidic residues" evidence="13">
    <location>
        <begin position="1"/>
        <end position="12"/>
    </location>
</feature>
<evidence type="ECO:0000256" key="5">
    <source>
        <dbReference type="ARBA" id="ARBA00022676"/>
    </source>
</evidence>
<sequence>MEVERSSTDAARDPAPSSSSSLADLETAKRRPRRLPSRPKSFVPAVCVLAATVLAVVVFSADSPWSFLQDAPPSDLTADQLLDGLLTAEFSKRSCRSRYEFASYHEKKKNASHKPSPYLLGRLRRHEALQKRCGPGTAPYRAAVRQLKSGKGAAATDCRYLISISYRGLGNRMLATASAFLYAVLTDRVLLVHQYKQDISALFCEPFPGTTWLLPSGRSFPLGHLRDYGIGSNESLGNMLKANVISVGAHGNASWSDGGDRRPPFVYLHLEGGYDFHDKLFYCDEHQLLLHGAPWLLMKTDSYLVPGLFLVPSFQDELGRMFPEKDMAFYHLGRYLFHPVNDVWRAVTSYYRTNLAGVGQRVGIQIRVFQKKPTPLQHILDQVLSCVRREKLLPEITSSSKINASDQAILVTSLSSWYYERIREEYGGGRVAGGVHQPSHEGRQKWGDTSHDRRALSEMYLLSTCDVLVTTGFSTFGDISPWQFRLSPSAAGANLHLPAPTDLTAASSEAMDTPDSTLIIVEVGLAKSTAGGAAVNAVNIENAPLEDYVYDKMDGGVHGGGDEEDELQEIEGEVFEASQTATYSKRSKSYTQIEDEVLIRAWEAVSLDAIHGTDQTGKRMMKKMMKEGETRGKEQRVGMDVVAPEMEKHEAAEGDMESSDPALAAGPREHELEPVGRWQDDLTVRGMVAALLIGCIYTVIVMRMSLTTGLVPTLNVSAALLSFLALRGWTSLLDRFGIVSRPFTPQENTIVQTCGVACYTIAFVGSGQPCWV</sequence>
<evidence type="ECO:0000256" key="7">
    <source>
        <dbReference type="ARBA" id="ARBA00022692"/>
    </source>
</evidence>
<evidence type="ECO:0000256" key="2">
    <source>
        <dbReference type="ARBA" id="ARBA00004555"/>
    </source>
</evidence>
<protein>
    <recommendedName>
        <fullName evidence="17">Fucosyltransferase</fullName>
    </recommendedName>
</protein>
<dbReference type="Proteomes" id="UP000324705">
    <property type="component" value="Chromosome 1A"/>
</dbReference>
<dbReference type="InterPro" id="IPR004938">
    <property type="entry name" value="XG_FTase"/>
</dbReference>
<comment type="subcellular location">
    <subcellularLocation>
        <location evidence="2">Golgi apparatus</location>
    </subcellularLocation>
    <subcellularLocation>
        <location evidence="1">Membrane</location>
        <topology evidence="1">Multi-pass membrane protein</topology>
    </subcellularLocation>
</comment>
<evidence type="ECO:0000313" key="16">
    <source>
        <dbReference type="Proteomes" id="UP000324705"/>
    </source>
</evidence>
<dbReference type="GO" id="GO:0008107">
    <property type="term" value="F:galactoside 2-alpha-L-fucosyltransferase activity"/>
    <property type="evidence" value="ECO:0007669"/>
    <property type="project" value="InterPro"/>
</dbReference>
<keyword evidence="8 14" id="KW-1133">Transmembrane helix</keyword>
<evidence type="ECO:0000256" key="4">
    <source>
        <dbReference type="ARBA" id="ARBA00022448"/>
    </source>
</evidence>
<evidence type="ECO:0000256" key="1">
    <source>
        <dbReference type="ARBA" id="ARBA00004141"/>
    </source>
</evidence>
<dbReference type="GO" id="GO:0042546">
    <property type="term" value="P:cell wall biogenesis"/>
    <property type="evidence" value="ECO:0007669"/>
    <property type="project" value="InterPro"/>
</dbReference>
<dbReference type="Gramene" id="TRITD1Av1G220840.2">
    <property type="protein sequence ID" value="TRITD1Av1G220840.2"/>
    <property type="gene ID" value="TRITD1Av1G220840"/>
</dbReference>
<keyword evidence="12" id="KW-0961">Cell wall biogenesis/degradation</keyword>
<evidence type="ECO:0000256" key="3">
    <source>
        <dbReference type="ARBA" id="ARBA00010481"/>
    </source>
</evidence>
<feature type="compositionally biased region" description="Low complexity" evidence="13">
    <location>
        <begin position="13"/>
        <end position="25"/>
    </location>
</feature>
<feature type="transmembrane region" description="Helical" evidence="14">
    <location>
        <begin position="706"/>
        <end position="726"/>
    </location>
</feature>
<dbReference type="AlphaFoldDB" id="A0A9R0QGT1"/>
<evidence type="ECO:0000256" key="6">
    <source>
        <dbReference type="ARBA" id="ARBA00022679"/>
    </source>
</evidence>
<dbReference type="GO" id="GO:0071555">
    <property type="term" value="P:cell wall organization"/>
    <property type="evidence" value="ECO:0007669"/>
    <property type="project" value="UniProtKB-KW"/>
</dbReference>
<gene>
    <name evidence="15" type="ORF">TRITD_1Av1G220840</name>
</gene>
<keyword evidence="7 14" id="KW-0812">Transmembrane</keyword>
<keyword evidence="6" id="KW-0808">Transferase</keyword>
<accession>A0A9R0QGT1</accession>
<keyword evidence="9" id="KW-0333">Golgi apparatus</keyword>
<feature type="transmembrane region" description="Helical" evidence="14">
    <location>
        <begin position="41"/>
        <end position="61"/>
    </location>
</feature>
<reference evidence="15 16" key="1">
    <citation type="submission" date="2017-09" db="EMBL/GenBank/DDBJ databases">
        <authorList>
            <consortium name="International Durum Wheat Genome Sequencing Consortium (IDWGSC)"/>
            <person name="Milanesi L."/>
        </authorList>
    </citation>
    <scope>NUCLEOTIDE SEQUENCE [LARGE SCALE GENOMIC DNA]</scope>
    <source>
        <strain evidence="16">cv. Svevo</strain>
    </source>
</reference>
<dbReference type="PANTHER" id="PTHR31889:SF4">
    <property type="entry name" value="FUCOSYLTRANSFERASE"/>
    <property type="match status" value="1"/>
</dbReference>
<keyword evidence="5" id="KW-0328">Glycosyltransferase</keyword>
<evidence type="ECO:0000256" key="13">
    <source>
        <dbReference type="SAM" id="MobiDB-lite"/>
    </source>
</evidence>
<comment type="similarity">
    <text evidence="3">Belongs to the glycosyltransferase 37 family.</text>
</comment>
<feature type="region of interest" description="Disordered" evidence="13">
    <location>
        <begin position="1"/>
        <end position="38"/>
    </location>
</feature>
<dbReference type="Gene3D" id="3.40.50.11340">
    <property type="match status" value="1"/>
</dbReference>
<dbReference type="Pfam" id="PF03254">
    <property type="entry name" value="XG_FTase"/>
    <property type="match status" value="1"/>
</dbReference>
<dbReference type="PANTHER" id="PTHR31889">
    <property type="entry name" value="FUCOSYLTRANSFERASE 2-RELATED"/>
    <property type="match status" value="1"/>
</dbReference>
<keyword evidence="16" id="KW-1185">Reference proteome</keyword>
<dbReference type="GO" id="GO:0035673">
    <property type="term" value="F:oligopeptide transmembrane transporter activity"/>
    <property type="evidence" value="ECO:0007669"/>
    <property type="project" value="InterPro"/>
</dbReference>
<keyword evidence="11" id="KW-0325">Glycoprotein</keyword>
<dbReference type="GO" id="GO:0016020">
    <property type="term" value="C:membrane"/>
    <property type="evidence" value="ECO:0007669"/>
    <property type="project" value="UniProtKB-SubCell"/>
</dbReference>